<dbReference type="InterPro" id="IPR000595">
    <property type="entry name" value="cNMP-bd_dom"/>
</dbReference>
<feature type="compositionally biased region" description="Basic and acidic residues" evidence="1">
    <location>
        <begin position="66"/>
        <end position="77"/>
    </location>
</feature>
<dbReference type="PANTHER" id="PTHR10217:SF435">
    <property type="entry name" value="POTASSIUM VOLTAGE-GATED CHANNEL PROTEIN EAG"/>
    <property type="match status" value="1"/>
</dbReference>
<name>A0ABN9UAA7_9DINO</name>
<evidence type="ECO:0000256" key="1">
    <source>
        <dbReference type="SAM" id="MobiDB-lite"/>
    </source>
</evidence>
<dbReference type="EMBL" id="CAUYUJ010015617">
    <property type="protein sequence ID" value="CAK0856261.1"/>
    <property type="molecule type" value="Genomic_DNA"/>
</dbReference>
<feature type="compositionally biased region" description="Low complexity" evidence="1">
    <location>
        <begin position="816"/>
        <end position="843"/>
    </location>
</feature>
<evidence type="ECO:0008006" key="5">
    <source>
        <dbReference type="Google" id="ProtNLM"/>
    </source>
</evidence>
<keyword evidence="2" id="KW-0472">Membrane</keyword>
<feature type="transmembrane region" description="Helical" evidence="2">
    <location>
        <begin position="431"/>
        <end position="455"/>
    </location>
</feature>
<feature type="compositionally biased region" description="Pro residues" evidence="1">
    <location>
        <begin position="847"/>
        <end position="857"/>
    </location>
</feature>
<reference evidence="3" key="1">
    <citation type="submission" date="2023-10" db="EMBL/GenBank/DDBJ databases">
        <authorList>
            <person name="Chen Y."/>
            <person name="Shah S."/>
            <person name="Dougan E. K."/>
            <person name="Thang M."/>
            <person name="Chan C."/>
        </authorList>
    </citation>
    <scope>NUCLEOTIDE SEQUENCE [LARGE SCALE GENOMIC DNA]</scope>
</reference>
<dbReference type="SUPFAM" id="SSF51206">
    <property type="entry name" value="cAMP-binding domain-like"/>
    <property type="match status" value="1"/>
</dbReference>
<keyword evidence="4" id="KW-1185">Reference proteome</keyword>
<proteinExistence type="predicted"/>
<dbReference type="PANTHER" id="PTHR10217">
    <property type="entry name" value="VOLTAGE AND LIGAND GATED POTASSIUM CHANNEL"/>
    <property type="match status" value="1"/>
</dbReference>
<dbReference type="InterPro" id="IPR014710">
    <property type="entry name" value="RmlC-like_jellyroll"/>
</dbReference>
<dbReference type="Gene3D" id="2.60.120.10">
    <property type="entry name" value="Jelly Rolls"/>
    <property type="match status" value="1"/>
</dbReference>
<dbReference type="Gene3D" id="1.10.287.70">
    <property type="match status" value="1"/>
</dbReference>
<feature type="compositionally biased region" description="Polar residues" evidence="1">
    <location>
        <begin position="19"/>
        <end position="32"/>
    </location>
</feature>
<feature type="compositionally biased region" description="Low complexity" evidence="1">
    <location>
        <begin position="96"/>
        <end position="113"/>
    </location>
</feature>
<feature type="compositionally biased region" description="Polar residues" evidence="1">
    <location>
        <begin position="776"/>
        <end position="789"/>
    </location>
</feature>
<dbReference type="InterPro" id="IPR018490">
    <property type="entry name" value="cNMP-bd_dom_sf"/>
</dbReference>
<dbReference type="Proteomes" id="UP001189429">
    <property type="component" value="Unassembled WGS sequence"/>
</dbReference>
<accession>A0ABN9UAA7</accession>
<protein>
    <recommendedName>
        <fullName evidence="5">Cyclic nucleotide-binding domain-containing protein</fullName>
    </recommendedName>
</protein>
<keyword evidence="2" id="KW-0812">Transmembrane</keyword>
<dbReference type="CDD" id="cd00038">
    <property type="entry name" value="CAP_ED"/>
    <property type="match status" value="1"/>
</dbReference>
<feature type="compositionally biased region" description="Low complexity" evidence="1">
    <location>
        <begin position="163"/>
        <end position="188"/>
    </location>
</feature>
<feature type="region of interest" description="Disordered" evidence="1">
    <location>
        <begin position="1"/>
        <end position="195"/>
    </location>
</feature>
<sequence length="918" mass="99114">MEDICSRYAPGLGPDGFSPRSSRGSENPSPADSSDGVEASERPGAGAARRAKPQLVSDFLLSVRRASTEKDERRVSVEDGATAPREGGRGSRNTWSAASAPSLLAGAGDAGALKRSRTLETRCSSEHQPSAASVPEDEEEAPRRCAETAALGGPRRRPSPQLPAVGPPDDGAEDAPAARARAPDAGTDMSPLRGPRWCKQRSMISTASAEHSSTEGRRTALLKGASAMSIQTCDGRIFEVLEELKSSQPRVVNSQPIIGLLAGSRLGSTRNGETVGEGLWERSMVSPSSKKTIAREALGSLLLVHDFVMVPFHVFGPLLGAWETAMSWIARLFWTLDVPASFFAGYFKVQGSPEMRPGVVARRYARTWLAFDLLCLALDWTNCLGGGRLPVAHGFHLGHLGRFLRVARIARAVQSAKLWTDRLVRSEEVRLVGSILWSVVLMLGMAHFVACAWYANAAVGAEASWLRENGLRDATVMDHYAFALHWSLAQYPGEMILAPEGSSQRMFALVVVFLFFVAAAMFVSRITTSMTRLHILSSHQSKQFAELHRFLIDHRISRELAMRVHRNAEHALAMQKRNAPDSSIELFQMVSLDLQVDVHYEVHSPVLLQHPFFRNFMEVNSAAVRMICHTGASNFIQSPGDIVFSNGETPVLPRMLFVVEGSLYYTRQRERKDVKEGQWLCEAVLWTRWTHCGTLMARSDCRMLSITAQAFHKACEKFPSLHPGEYADQFVHHLNEYLDDLTDMRLSDAQVESMLEAAFPEWQDAASPEALRPDSPGSQASPLAGQQPSGPGWGAFARAAAGGPGRAGAGRRPRRGSQLSLGSCSQKSLQSLSSSGSVRSLRSATRLPPPPPSPPSAPAEAGGAEFSAIACGAPPQPLPLASDLGLCAPGEPGAGEFAGLRLALPHQCGAEAAAPPGP</sequence>
<gene>
    <name evidence="3" type="ORF">PCOR1329_LOCUS46706</name>
</gene>
<organism evidence="3 4">
    <name type="scientific">Prorocentrum cordatum</name>
    <dbReference type="NCBI Taxonomy" id="2364126"/>
    <lineage>
        <taxon>Eukaryota</taxon>
        <taxon>Sar</taxon>
        <taxon>Alveolata</taxon>
        <taxon>Dinophyceae</taxon>
        <taxon>Prorocentrales</taxon>
        <taxon>Prorocentraceae</taxon>
        <taxon>Prorocentrum</taxon>
    </lineage>
</organism>
<comment type="caution">
    <text evidence="3">The sequence shown here is derived from an EMBL/GenBank/DDBJ whole genome shotgun (WGS) entry which is preliminary data.</text>
</comment>
<feature type="transmembrane region" description="Helical" evidence="2">
    <location>
        <begin position="506"/>
        <end position="523"/>
    </location>
</feature>
<dbReference type="InterPro" id="IPR050818">
    <property type="entry name" value="KCNH_animal-type"/>
</dbReference>
<evidence type="ECO:0000256" key="2">
    <source>
        <dbReference type="SAM" id="Phobius"/>
    </source>
</evidence>
<evidence type="ECO:0000313" key="3">
    <source>
        <dbReference type="EMBL" id="CAK0856261.1"/>
    </source>
</evidence>
<evidence type="ECO:0000313" key="4">
    <source>
        <dbReference type="Proteomes" id="UP001189429"/>
    </source>
</evidence>
<keyword evidence="2" id="KW-1133">Transmembrane helix</keyword>
<feature type="region of interest" description="Disordered" evidence="1">
    <location>
        <begin position="765"/>
        <end position="874"/>
    </location>
</feature>